<evidence type="ECO:0000313" key="2">
    <source>
        <dbReference type="Proteomes" id="UP001565220"/>
    </source>
</evidence>
<name>A0ABV4DVU6_9CLOT</name>
<evidence type="ECO:0000313" key="1">
    <source>
        <dbReference type="EMBL" id="MEY8763365.1"/>
    </source>
</evidence>
<protein>
    <submittedName>
        <fullName evidence="1">Uncharacterized protein</fullName>
    </submittedName>
</protein>
<dbReference type="Proteomes" id="UP001565220">
    <property type="component" value="Unassembled WGS sequence"/>
</dbReference>
<reference evidence="1 2" key="1">
    <citation type="submission" date="2024-08" db="EMBL/GenBank/DDBJ databases">
        <title>Clostridium lapicellarii sp. nov., and Clostridium renhuaiense sp. nov., two species isolated from the mud in a fermentation cellar used for producing sauce-flavour Chinese liquors.</title>
        <authorList>
            <person name="Yang F."/>
            <person name="Wang H."/>
            <person name="Chen L.Q."/>
            <person name="Zhou N."/>
            <person name="Lu J.J."/>
            <person name="Pu X.X."/>
            <person name="Wan B."/>
            <person name="Wang L."/>
            <person name="Liu S.J."/>
        </authorList>
    </citation>
    <scope>NUCLEOTIDE SEQUENCE [LARGE SCALE GENOMIC DNA]</scope>
    <source>
        <strain evidence="1 2">MT-113</strain>
    </source>
</reference>
<comment type="caution">
    <text evidence="1">The sequence shown here is derived from an EMBL/GenBank/DDBJ whole genome shotgun (WGS) entry which is preliminary data.</text>
</comment>
<organism evidence="1 2">
    <name type="scientific">Clostridium lapidicellarium</name>
    <dbReference type="NCBI Taxonomy" id="3240931"/>
    <lineage>
        <taxon>Bacteria</taxon>
        <taxon>Bacillati</taxon>
        <taxon>Bacillota</taxon>
        <taxon>Clostridia</taxon>
        <taxon>Eubacteriales</taxon>
        <taxon>Clostridiaceae</taxon>
        <taxon>Clostridium</taxon>
    </lineage>
</organism>
<keyword evidence="2" id="KW-1185">Reference proteome</keyword>
<dbReference type="EMBL" id="JBGFFE010000007">
    <property type="protein sequence ID" value="MEY8763365.1"/>
    <property type="molecule type" value="Genomic_DNA"/>
</dbReference>
<sequence>MFNNFKVTAHMSSPIAVTDFIILDSVIAAAIAKKINGDEYYSGENIYGTKEWVDKYLGQVLDRKYGVYCTSIGIGDNKEYVSSWCKRWDDWHDDIVRFKGKGRHRVDIGSGFFKSYHMPLVLKTYPEIVFYVRGDLNKIKSLLENYIFYLGKKSSQGYGQVRKWEFETIEEDWSIWKDGKPMRPIPGLQCQEYIKKSKDINIQKYATIPPYWRQDNRVLCVMPDV</sequence>
<dbReference type="RefSeq" id="WP_369868769.1">
    <property type="nucleotide sequence ID" value="NZ_JBGFFE010000007.1"/>
</dbReference>
<gene>
    <name evidence="1" type="ORF">AB8S09_06885</name>
</gene>
<proteinExistence type="predicted"/>
<accession>A0ABV4DVU6</accession>